<keyword evidence="1" id="KW-0175">Coiled coil</keyword>
<dbReference type="Gene3D" id="3.40.50.300">
    <property type="entry name" value="P-loop containing nucleotide triphosphate hydrolases"/>
    <property type="match status" value="1"/>
</dbReference>
<dbReference type="InterPro" id="IPR022205">
    <property type="entry name" value="DUF3732"/>
</dbReference>
<feature type="coiled-coil region" evidence="1">
    <location>
        <begin position="198"/>
        <end position="225"/>
    </location>
</feature>
<dbReference type="InterPro" id="IPR027417">
    <property type="entry name" value="P-loop_NTPase"/>
</dbReference>
<reference evidence="2 3" key="1">
    <citation type="submission" date="2017-03" db="EMBL/GenBank/DDBJ databases">
        <authorList>
            <person name="Afonso C.L."/>
            <person name="Miller P.J."/>
            <person name="Scott M.A."/>
            <person name="Spackman E."/>
            <person name="Goraichik I."/>
            <person name="Dimitrov K.M."/>
            <person name="Suarez D.L."/>
            <person name="Swayne D.E."/>
        </authorList>
    </citation>
    <scope>NUCLEOTIDE SEQUENCE [LARGE SCALE GENOMIC DNA]</scope>
    <source>
        <strain evidence="2 3">CECT 7691</strain>
    </source>
</reference>
<evidence type="ECO:0008006" key="4">
    <source>
        <dbReference type="Google" id="ProtNLM"/>
    </source>
</evidence>
<gene>
    <name evidence="2" type="ORF">OCH7691_01620</name>
</gene>
<dbReference type="RefSeq" id="WP_085882821.1">
    <property type="nucleotide sequence ID" value="NZ_FWFR01000001.1"/>
</dbReference>
<sequence length="644" mass="72739">MSFIIRAIVLYSHDGRKRILSFSASGLNIITGKSKTGKSAIIDIVDYCLGRGGYNIAEGEIRRRVSWYGLHLENAGDEVFVARDNPGPGTSTGSKVYYRRGRVEGYPDVEEIEKNITGSSLKTLMTQFAGIVENEHRPTTGTRDPLSANISHSLFMCFQPQGIIASKDQLFNRMNDAFRVLALRDTLPYFLGAVDEDHFRHLAELDELRKKLRLLEAQEAKKLQAVEISRERVVRLVNEGKRLALIPQEFQVIDDTVFDFLIQVAGSDIDEVAIYTDFGETVAQLELQRAALWRRISELNQDRKAAQSYVLAQSEYGREVSEQRARLSSIGLYKADCGDKSRCPVCSAEHDQPVAAVDDINKALAGIDEQLTSVRKESPHLQRHINALDAEIERLSGDLRETSRELRAAIASDEEAKGEQEQLVARARYIGRLTNFLETILPNEENGPGESEIDQVKAMIEAVLSKIRSEEVESKMDTFLDLIGQKMTMYSNRLELEHKGSSLRLDVKKLTVVANTENGPIPLNRMGSGENWVGYHVLAHLALHWWFRRKSRPVPAFLILDQPTQAYYPPDAQDGSLDEIEIDDDRSAVLSLFRLMQSACEEIEAPFQLVVLDHAHLREKWFEDAIVEEWRGDNALVPYDWPVN</sequence>
<feature type="coiled-coil region" evidence="1">
    <location>
        <begin position="385"/>
        <end position="412"/>
    </location>
</feature>
<name>A0A1Y5SG80_9PROT</name>
<dbReference type="Proteomes" id="UP000193200">
    <property type="component" value="Unassembled WGS sequence"/>
</dbReference>
<organism evidence="2 3">
    <name type="scientific">Oceanibacterium hippocampi</name>
    <dbReference type="NCBI Taxonomy" id="745714"/>
    <lineage>
        <taxon>Bacteria</taxon>
        <taxon>Pseudomonadati</taxon>
        <taxon>Pseudomonadota</taxon>
        <taxon>Alphaproteobacteria</taxon>
        <taxon>Sneathiellales</taxon>
        <taxon>Sneathiellaceae</taxon>
        <taxon>Oceanibacterium</taxon>
    </lineage>
</organism>
<dbReference type="InParanoid" id="A0A1Y5SG80"/>
<dbReference type="EMBL" id="FWFR01000001">
    <property type="protein sequence ID" value="SLN38896.1"/>
    <property type="molecule type" value="Genomic_DNA"/>
</dbReference>
<evidence type="ECO:0000256" key="1">
    <source>
        <dbReference type="SAM" id="Coils"/>
    </source>
</evidence>
<keyword evidence="3" id="KW-1185">Reference proteome</keyword>
<dbReference type="AlphaFoldDB" id="A0A1Y5SG80"/>
<protein>
    <recommendedName>
        <fullName evidence="4">DUF3732 domain-containing protein</fullName>
    </recommendedName>
</protein>
<evidence type="ECO:0000313" key="2">
    <source>
        <dbReference type="EMBL" id="SLN38896.1"/>
    </source>
</evidence>
<accession>A0A1Y5SG80</accession>
<evidence type="ECO:0000313" key="3">
    <source>
        <dbReference type="Proteomes" id="UP000193200"/>
    </source>
</evidence>
<dbReference type="Pfam" id="PF12532">
    <property type="entry name" value="DUF3732"/>
    <property type="match status" value="1"/>
</dbReference>
<dbReference type="OrthoDB" id="103556at2"/>
<proteinExistence type="predicted"/>